<proteinExistence type="predicted"/>
<reference evidence="1 2" key="1">
    <citation type="journal article" date="2022" name="Hortic Res">
        <title>A haplotype resolved chromosomal level avocado genome allows analysis of novel avocado genes.</title>
        <authorList>
            <person name="Nath O."/>
            <person name="Fletcher S.J."/>
            <person name="Hayward A."/>
            <person name="Shaw L.M."/>
            <person name="Masouleh A.K."/>
            <person name="Furtado A."/>
            <person name="Henry R.J."/>
            <person name="Mitter N."/>
        </authorList>
    </citation>
    <scope>NUCLEOTIDE SEQUENCE [LARGE SCALE GENOMIC DNA]</scope>
    <source>
        <strain evidence="2">cv. Hass</strain>
    </source>
</reference>
<evidence type="ECO:0000313" key="2">
    <source>
        <dbReference type="Proteomes" id="UP001234297"/>
    </source>
</evidence>
<dbReference type="EMBL" id="CM056817">
    <property type="protein sequence ID" value="KAJ8621048.1"/>
    <property type="molecule type" value="Genomic_DNA"/>
</dbReference>
<evidence type="ECO:0000313" key="1">
    <source>
        <dbReference type="EMBL" id="KAJ8621048.1"/>
    </source>
</evidence>
<organism evidence="1 2">
    <name type="scientific">Persea americana</name>
    <name type="common">Avocado</name>
    <dbReference type="NCBI Taxonomy" id="3435"/>
    <lineage>
        <taxon>Eukaryota</taxon>
        <taxon>Viridiplantae</taxon>
        <taxon>Streptophyta</taxon>
        <taxon>Embryophyta</taxon>
        <taxon>Tracheophyta</taxon>
        <taxon>Spermatophyta</taxon>
        <taxon>Magnoliopsida</taxon>
        <taxon>Magnoliidae</taxon>
        <taxon>Laurales</taxon>
        <taxon>Lauraceae</taxon>
        <taxon>Persea</taxon>
    </lineage>
</organism>
<comment type="caution">
    <text evidence="1">The sequence shown here is derived from an EMBL/GenBank/DDBJ whole genome shotgun (WGS) entry which is preliminary data.</text>
</comment>
<dbReference type="Proteomes" id="UP001234297">
    <property type="component" value="Chromosome 9"/>
</dbReference>
<keyword evidence="2" id="KW-1185">Reference proteome</keyword>
<protein>
    <submittedName>
        <fullName evidence="1">Uncharacterized protein</fullName>
    </submittedName>
</protein>
<gene>
    <name evidence="1" type="ORF">MRB53_029577</name>
</gene>
<name>A0ACC2KJ46_PERAE</name>
<accession>A0ACC2KJ46</accession>
<sequence length="609" mass="68503">MFFFFHASQITAQTSTTNVTDFSCMLNDSDSCTTYFIYRAQSPDFLDLGRISDLFSVSKRMIQTASNLVSEEAGLLPDQLLLVPISCDCTGNRSFANITYQIKAGDSFYFVSIHEFENLTNYQAVEDMNPTLNPNNLQIGDQVVFPIYCKCPTKTQIEKGLEFLITYVWQAGDDVSQLSRKLQALPVDVIFENNYLNFSAAVDKPVLIPVSKLPVLSQPFHSPHILQNLQKKPTWIWILTIIVCTVGALLVLSGLLVFVYCRCYRTKTVNLEESQLETIELTRVKKGNKDEDFSPRTTKEKLLPGVSGYLGKPIVYETKTIMEATMNLNERYRIGGSVYRAAIEGEYFAVKQMKGNVSEELKILQKVNHANLVKLTGVSTDRVGNCFLVYEFVENGSLDKWLHPKSSASSSSSSISFLSWRQRLNIVLDVANALHYLHEHTTPSIVHMDIRTSNILLNSHFKAKIANFSMARPATDAVTLKVDVYAFGIVLLELLSGRKVMDTREDGEVVMLWKEVRVILECEEKKEGRLRKWMDPSMDNFYPIDGALNLAVLARACTWEKSSARPSMGDIVFGLSVLAQSSDEPLERSWTSGLEVVESTEIITPVTAR</sequence>